<dbReference type="GO" id="GO:0005783">
    <property type="term" value="C:endoplasmic reticulum"/>
    <property type="evidence" value="ECO:0007669"/>
    <property type="project" value="TreeGrafter"/>
</dbReference>
<feature type="transmembrane region" description="Helical" evidence="6">
    <location>
        <begin position="197"/>
        <end position="213"/>
    </location>
</feature>
<dbReference type="Gene3D" id="1.20.1070.10">
    <property type="entry name" value="Rhodopsin 7-helix transmembrane proteins"/>
    <property type="match status" value="1"/>
</dbReference>
<dbReference type="OrthoDB" id="536545at2759"/>
<keyword evidence="3 6" id="KW-0812">Transmembrane</keyword>
<dbReference type="PANTHER" id="PTHR28286:SF1">
    <property type="entry name" value="30 KDA HEAT SHOCK PROTEIN-RELATED"/>
    <property type="match status" value="1"/>
</dbReference>
<dbReference type="InterPro" id="IPR043476">
    <property type="entry name" value="Yro2-like_7TM"/>
</dbReference>
<reference evidence="7 8" key="1">
    <citation type="submission" date="2016-04" db="EMBL/GenBank/DDBJ databases">
        <title>A degradative enzymes factory behind the ericoid mycorrhizal symbiosis.</title>
        <authorList>
            <consortium name="DOE Joint Genome Institute"/>
            <person name="Martino E."/>
            <person name="Morin E."/>
            <person name="Grelet G."/>
            <person name="Kuo A."/>
            <person name="Kohler A."/>
            <person name="Daghino S."/>
            <person name="Barry K."/>
            <person name="Choi C."/>
            <person name="Cichocki N."/>
            <person name="Clum A."/>
            <person name="Copeland A."/>
            <person name="Hainaut M."/>
            <person name="Haridas S."/>
            <person name="Labutti K."/>
            <person name="Lindquist E."/>
            <person name="Lipzen A."/>
            <person name="Khouja H.-R."/>
            <person name="Murat C."/>
            <person name="Ohm R."/>
            <person name="Olson A."/>
            <person name="Spatafora J."/>
            <person name="Veneault-Fourrey C."/>
            <person name="Henrissat B."/>
            <person name="Grigoriev I."/>
            <person name="Martin F."/>
            <person name="Perotto S."/>
        </authorList>
    </citation>
    <scope>NUCLEOTIDE SEQUENCE [LARGE SCALE GENOMIC DNA]</scope>
    <source>
        <strain evidence="7 8">F</strain>
    </source>
</reference>
<protein>
    <submittedName>
        <fullName evidence="7">Family A G protein-coupled receptor-like protein</fullName>
    </submittedName>
</protein>
<proteinExistence type="inferred from homology"/>
<dbReference type="SMART" id="SM01021">
    <property type="entry name" value="Bac_rhodopsin"/>
    <property type="match status" value="1"/>
</dbReference>
<dbReference type="Proteomes" id="UP000235786">
    <property type="component" value="Unassembled WGS sequence"/>
</dbReference>
<evidence type="ECO:0000256" key="4">
    <source>
        <dbReference type="ARBA" id="ARBA00022989"/>
    </source>
</evidence>
<evidence type="ECO:0000256" key="5">
    <source>
        <dbReference type="ARBA" id="ARBA00023136"/>
    </source>
</evidence>
<organism evidence="7 8">
    <name type="scientific">Hyaloscypha variabilis (strain UAMH 11265 / GT02V1 / F)</name>
    <name type="common">Meliniomyces variabilis</name>
    <dbReference type="NCBI Taxonomy" id="1149755"/>
    <lineage>
        <taxon>Eukaryota</taxon>
        <taxon>Fungi</taxon>
        <taxon>Dikarya</taxon>
        <taxon>Ascomycota</taxon>
        <taxon>Pezizomycotina</taxon>
        <taxon>Leotiomycetes</taxon>
        <taxon>Helotiales</taxon>
        <taxon>Hyaloscyphaceae</taxon>
        <taxon>Hyaloscypha</taxon>
        <taxon>Hyaloscypha variabilis</taxon>
    </lineage>
</organism>
<dbReference type="Pfam" id="PF01036">
    <property type="entry name" value="Bac_rhodopsin"/>
    <property type="match status" value="1"/>
</dbReference>
<dbReference type="InterPro" id="IPR001425">
    <property type="entry name" value="Arc/bac/fun_rhodopsins"/>
</dbReference>
<gene>
    <name evidence="7" type="ORF">L207DRAFT_450450</name>
</gene>
<evidence type="ECO:0000313" key="8">
    <source>
        <dbReference type="Proteomes" id="UP000235786"/>
    </source>
</evidence>
<comment type="subcellular location">
    <subcellularLocation>
        <location evidence="1">Membrane</location>
        <topology evidence="1">Multi-pass membrane protein</topology>
    </subcellularLocation>
</comment>
<name>A0A2J6S5Z1_HYAVF</name>
<dbReference type="GO" id="GO:0005886">
    <property type="term" value="C:plasma membrane"/>
    <property type="evidence" value="ECO:0007669"/>
    <property type="project" value="TreeGrafter"/>
</dbReference>
<evidence type="ECO:0000256" key="6">
    <source>
        <dbReference type="SAM" id="Phobius"/>
    </source>
</evidence>
<sequence>MASDITMAFLPRGNDALNINPPVGVDLALTDHGSDWLWAVTAVHIISFFGVLIPCFTSHESKRVFNYTLIMALLTGAATYYAQASDLGWSAVLETDHLSRQIFYARYINWVVSFPALVLSLGLLSGVSWTTIICNIFIAWFWVLSYLVTAYTTTSYKWGFFAFGTFAYIILVMSTINESHESAVILGIGRDYRILSCWVNLLWLLYPVAFGLSDGGNVIGVTGGFIFFGVLDVLLLPMTSVGFLLLSRKWDFAKLQLDFSEYRGVREGHTLGGKGGQAIIDLDSAT</sequence>
<dbReference type="AlphaFoldDB" id="A0A2J6S5Z1"/>
<feature type="transmembrane region" description="Helical" evidence="6">
    <location>
        <begin position="132"/>
        <end position="152"/>
    </location>
</feature>
<feature type="transmembrane region" description="Helical" evidence="6">
    <location>
        <begin position="158"/>
        <end position="176"/>
    </location>
</feature>
<feature type="transmembrane region" description="Helical" evidence="6">
    <location>
        <begin position="225"/>
        <end position="246"/>
    </location>
</feature>
<keyword evidence="8" id="KW-1185">Reference proteome</keyword>
<keyword evidence="7" id="KW-0675">Receptor</keyword>
<evidence type="ECO:0000256" key="2">
    <source>
        <dbReference type="ARBA" id="ARBA00008130"/>
    </source>
</evidence>
<dbReference type="CDD" id="cd15239">
    <property type="entry name" value="7tm_YRO2_fungal-like"/>
    <property type="match status" value="1"/>
</dbReference>
<dbReference type="PRINTS" id="PR00251">
    <property type="entry name" value="BACTRLOPSIN"/>
</dbReference>
<evidence type="ECO:0000256" key="3">
    <source>
        <dbReference type="ARBA" id="ARBA00022692"/>
    </source>
</evidence>
<dbReference type="EMBL" id="KZ613939">
    <property type="protein sequence ID" value="PMD46185.1"/>
    <property type="molecule type" value="Genomic_DNA"/>
</dbReference>
<evidence type="ECO:0000256" key="1">
    <source>
        <dbReference type="ARBA" id="ARBA00004141"/>
    </source>
</evidence>
<dbReference type="SUPFAM" id="SSF81321">
    <property type="entry name" value="Family A G protein-coupled receptor-like"/>
    <property type="match status" value="1"/>
</dbReference>
<keyword evidence="5 6" id="KW-0472">Membrane</keyword>
<dbReference type="PANTHER" id="PTHR28286">
    <property type="match status" value="1"/>
</dbReference>
<comment type="similarity">
    <text evidence="2">Belongs to the archaeal/bacterial/fungal opsin family.</text>
</comment>
<feature type="transmembrane region" description="Helical" evidence="6">
    <location>
        <begin position="36"/>
        <end position="57"/>
    </location>
</feature>
<feature type="transmembrane region" description="Helical" evidence="6">
    <location>
        <begin position="64"/>
        <end position="82"/>
    </location>
</feature>
<accession>A0A2J6S5Z1</accession>
<keyword evidence="4 6" id="KW-1133">Transmembrane helix</keyword>
<feature type="transmembrane region" description="Helical" evidence="6">
    <location>
        <begin position="102"/>
        <end position="125"/>
    </location>
</feature>
<evidence type="ECO:0000313" key="7">
    <source>
        <dbReference type="EMBL" id="PMD46185.1"/>
    </source>
</evidence>